<dbReference type="EMBL" id="BRXW01000551">
    <property type="protein sequence ID" value="GMH65362.1"/>
    <property type="molecule type" value="Genomic_DNA"/>
</dbReference>
<dbReference type="AlphaFoldDB" id="A0A9W7A9G3"/>
<accession>A0A9W7A9G3</accession>
<evidence type="ECO:0000313" key="1">
    <source>
        <dbReference type="EMBL" id="GMH65362.1"/>
    </source>
</evidence>
<evidence type="ECO:0000313" key="2">
    <source>
        <dbReference type="Proteomes" id="UP001165122"/>
    </source>
</evidence>
<organism evidence="1 2">
    <name type="scientific">Triparma laevis f. longispina</name>
    <dbReference type="NCBI Taxonomy" id="1714387"/>
    <lineage>
        <taxon>Eukaryota</taxon>
        <taxon>Sar</taxon>
        <taxon>Stramenopiles</taxon>
        <taxon>Ochrophyta</taxon>
        <taxon>Bolidophyceae</taxon>
        <taxon>Parmales</taxon>
        <taxon>Triparmaceae</taxon>
        <taxon>Triparma</taxon>
    </lineage>
</organism>
<dbReference type="OrthoDB" id="10504118at2759"/>
<dbReference type="Proteomes" id="UP001165122">
    <property type="component" value="Unassembled WGS sequence"/>
</dbReference>
<comment type="caution">
    <text evidence="1">The sequence shown here is derived from an EMBL/GenBank/DDBJ whole genome shotgun (WGS) entry which is preliminary data.</text>
</comment>
<reference evidence="2" key="1">
    <citation type="journal article" date="2023" name="Commun. Biol.">
        <title>Genome analysis of Parmales, the sister group of diatoms, reveals the evolutionary specialization of diatoms from phago-mixotrophs to photoautotrophs.</title>
        <authorList>
            <person name="Ban H."/>
            <person name="Sato S."/>
            <person name="Yoshikawa S."/>
            <person name="Yamada K."/>
            <person name="Nakamura Y."/>
            <person name="Ichinomiya M."/>
            <person name="Sato N."/>
            <person name="Blanc-Mathieu R."/>
            <person name="Endo H."/>
            <person name="Kuwata A."/>
            <person name="Ogata H."/>
        </authorList>
    </citation>
    <scope>NUCLEOTIDE SEQUENCE [LARGE SCALE GENOMIC DNA]</scope>
    <source>
        <strain evidence="2">NIES 3700</strain>
    </source>
</reference>
<gene>
    <name evidence="1" type="ORF">TrLO_g12697</name>
</gene>
<protein>
    <submittedName>
        <fullName evidence="1">Uncharacterized protein</fullName>
    </submittedName>
</protein>
<name>A0A9W7A9G3_9STRA</name>
<proteinExistence type="predicted"/>
<sequence length="70" mass="8006">MVEKENQKKFLIEIAKSYQTLAKMNRIGDAVKMLLTLSLGYFDVLTDFLFAQSYYDAGEVETAYARGLPF</sequence>
<keyword evidence="2" id="KW-1185">Reference proteome</keyword>